<evidence type="ECO:0000256" key="3">
    <source>
        <dbReference type="SAM" id="MobiDB-lite"/>
    </source>
</evidence>
<dbReference type="Pfam" id="PF01590">
    <property type="entry name" value="GAF"/>
    <property type="match status" value="3"/>
</dbReference>
<reference evidence="7 8" key="1">
    <citation type="journal article" date="2020" name="ISME J.">
        <title>Comparative genomics reveals insights into cyanobacterial evolution and habitat adaptation.</title>
        <authorList>
            <person name="Chen M.Y."/>
            <person name="Teng W.K."/>
            <person name="Zhao L."/>
            <person name="Hu C.X."/>
            <person name="Zhou Y.K."/>
            <person name="Han B.P."/>
            <person name="Song L.R."/>
            <person name="Shu W.S."/>
        </authorList>
    </citation>
    <scope>NUCLEOTIDE SEQUENCE [LARGE SCALE GENOMIC DNA]</scope>
    <source>
        <strain evidence="7 8">FACHB-288</strain>
    </source>
</reference>
<evidence type="ECO:0000313" key="8">
    <source>
        <dbReference type="Proteomes" id="UP000658514"/>
    </source>
</evidence>
<comment type="caution">
    <text evidence="7">The sequence shown here is derived from an EMBL/GenBank/DDBJ whole genome shotgun (WGS) entry which is preliminary data.</text>
</comment>
<feature type="domain" description="Methyl-accepting transducer" evidence="6">
    <location>
        <begin position="752"/>
        <end position="964"/>
    </location>
</feature>
<dbReference type="PANTHER" id="PTHR32089">
    <property type="entry name" value="METHYL-ACCEPTING CHEMOTAXIS PROTEIN MCPB"/>
    <property type="match status" value="1"/>
</dbReference>
<keyword evidence="4" id="KW-0472">Membrane</keyword>
<keyword evidence="8" id="KW-1185">Reference proteome</keyword>
<evidence type="ECO:0000313" key="7">
    <source>
        <dbReference type="EMBL" id="MBD2195404.1"/>
    </source>
</evidence>
<feature type="transmembrane region" description="Helical" evidence="4">
    <location>
        <begin position="109"/>
        <end position="131"/>
    </location>
</feature>
<dbReference type="SUPFAM" id="SSF58104">
    <property type="entry name" value="Methyl-accepting chemotaxis protein (MCP) signaling domain"/>
    <property type="match status" value="1"/>
</dbReference>
<keyword evidence="1 2" id="KW-0807">Transducer</keyword>
<feature type="domain" description="Phytochrome chromophore attachment site" evidence="5">
    <location>
        <begin position="556"/>
        <end position="692"/>
    </location>
</feature>
<dbReference type="PANTHER" id="PTHR32089:SF114">
    <property type="entry name" value="METHYL-ACCEPTING CHEMOTAXIS PROTEIN MCPB"/>
    <property type="match status" value="1"/>
</dbReference>
<evidence type="ECO:0000256" key="1">
    <source>
        <dbReference type="ARBA" id="ARBA00023224"/>
    </source>
</evidence>
<dbReference type="Gene3D" id="1.10.287.950">
    <property type="entry name" value="Methyl-accepting chemotaxis protein"/>
    <property type="match status" value="1"/>
</dbReference>
<dbReference type="SUPFAM" id="SSF55781">
    <property type="entry name" value="GAF domain-like"/>
    <property type="match status" value="3"/>
</dbReference>
<proteinExistence type="predicted"/>
<evidence type="ECO:0000259" key="6">
    <source>
        <dbReference type="PROSITE" id="PS50111"/>
    </source>
</evidence>
<keyword evidence="4" id="KW-0812">Transmembrane</keyword>
<dbReference type="InterPro" id="IPR016132">
    <property type="entry name" value="Phyto_chromo_attachment"/>
</dbReference>
<feature type="region of interest" description="Disordered" evidence="3">
    <location>
        <begin position="1"/>
        <end position="26"/>
    </location>
</feature>
<dbReference type="Gene3D" id="3.30.450.40">
    <property type="match status" value="3"/>
</dbReference>
<keyword evidence="4" id="KW-1133">Transmembrane helix</keyword>
<dbReference type="Proteomes" id="UP000658514">
    <property type="component" value="Unassembled WGS sequence"/>
</dbReference>
<protein>
    <submittedName>
        <fullName evidence="7">GAF domain-containing protein</fullName>
    </submittedName>
</protein>
<dbReference type="InterPro" id="IPR029016">
    <property type="entry name" value="GAF-like_dom_sf"/>
</dbReference>
<accession>A0ABR8A6A4</accession>
<dbReference type="EMBL" id="JACJQH010000009">
    <property type="protein sequence ID" value="MBD2195404.1"/>
    <property type="molecule type" value="Genomic_DNA"/>
</dbReference>
<dbReference type="PROSITE" id="PS50046">
    <property type="entry name" value="PHYTOCHROME_2"/>
    <property type="match status" value="3"/>
</dbReference>
<dbReference type="RefSeq" id="WP_190539533.1">
    <property type="nucleotide sequence ID" value="NZ_CAWPNO010000128.1"/>
</dbReference>
<dbReference type="InterPro" id="IPR004089">
    <property type="entry name" value="MCPsignal_dom"/>
</dbReference>
<sequence length="991" mass="110176">MTQSSRGKQAGNDKNQLQGSQPTVGKSTIDHAKLPTIIQVPYRQLGVSNWSLKAKTTVWSCAISMLPLLAIGTATYYMGNQLIKEQIPDTKPAGNENLTLSKEELQKQLAMLLLGTGVTTVLAGAIAAILANRAIRPLLNAAALSNNIVQRLISENVGIRSAETSKNELLTLEKNISLITKQLPDLLWKQEAEAEQIHIVMDITHRIQECLNEEDVLKTTVEQVRTVLSCDRVTIFRLNPHGEGTFIAESVAFGLPKTLWTTVKDPCFQGDCVEKYRDGYIFAIDDIYQAGLTDCHINLLERFGVKANLVAPIIKKGQLFGLLIAHQCSQPRFWQKFEIDLFSQVASQVGFTLNYTQLLAEVDTKANQTQLFVEITRRIRESLNEDDVLKTTVEEVRKTISADRVIVYGFDPEWYGTVIAESVLPGFPKALWAKIKDPCFAEGYVEKYQAGRIQAVSNIYEAGLSDCHINQLAPFDVKANLVAPILKDDKLYGLLIAHQCTSSRDWRQGEIDLFAQIAMQVGFALDHARLLQRIDAEGARTQLLAELTRRIHESLNEDDVLKTTVEEVRKAISADRVMVYGFDPDWYGTVIAESVLPGFPKALWARIKDPCFTEGYVEKYQAGRVQAISNIHEAGLSECHLQQLAPFDVIANLVAPILNDGQLYGLLIAHQCSSSRDWQQHEIDLLAQVAMQVGFALDRARFLNQIDRAYQSASATSVQERQKQEQLQSQVVKLLKNSNQVVHNLSTEIVPQQMQSINSICHQMQILGDSATELIVSAQKMELQEQNLNQWVEDENQSINELLNNICTIQKTIVEAGENANRIEQPAQKLGETVNLMSNVVSQMKLQAMQTALEASRAGEVGQQFAAIAQKVLSLIQELDSDIAAVQPLVAEIQTETHQIIAAIETKAEQVASDTTFIEKTQQQLHQAIAISQEMKTLAAEINQIATLQAQTSYSANQQVLEVANITNQASEQALELAESLSNIDIFTQDI</sequence>
<feature type="domain" description="Phytochrome chromophore attachment site" evidence="5">
    <location>
        <begin position="212"/>
        <end position="348"/>
    </location>
</feature>
<dbReference type="SMART" id="SM00065">
    <property type="entry name" value="GAF"/>
    <property type="match status" value="3"/>
</dbReference>
<dbReference type="InterPro" id="IPR003018">
    <property type="entry name" value="GAF"/>
</dbReference>
<evidence type="ECO:0000259" key="5">
    <source>
        <dbReference type="PROSITE" id="PS50046"/>
    </source>
</evidence>
<dbReference type="Pfam" id="PF00015">
    <property type="entry name" value="MCPsignal"/>
    <property type="match status" value="1"/>
</dbReference>
<name>A0ABR8A6A4_9CYAN</name>
<organism evidence="7 8">
    <name type="scientific">Calothrix parietina FACHB-288</name>
    <dbReference type="NCBI Taxonomy" id="2692896"/>
    <lineage>
        <taxon>Bacteria</taxon>
        <taxon>Bacillati</taxon>
        <taxon>Cyanobacteriota</taxon>
        <taxon>Cyanophyceae</taxon>
        <taxon>Nostocales</taxon>
        <taxon>Calotrichaceae</taxon>
        <taxon>Calothrix</taxon>
    </lineage>
</organism>
<evidence type="ECO:0000256" key="4">
    <source>
        <dbReference type="SAM" id="Phobius"/>
    </source>
</evidence>
<feature type="domain" description="Phytochrome chromophore attachment site" evidence="5">
    <location>
        <begin position="384"/>
        <end position="520"/>
    </location>
</feature>
<dbReference type="PROSITE" id="PS50111">
    <property type="entry name" value="CHEMOTAXIS_TRANSDUC_2"/>
    <property type="match status" value="1"/>
</dbReference>
<evidence type="ECO:0000256" key="2">
    <source>
        <dbReference type="PROSITE-ProRule" id="PRU00284"/>
    </source>
</evidence>
<gene>
    <name evidence="7" type="ORF">H6G24_07855</name>
</gene>